<dbReference type="EMBL" id="UYSU01038588">
    <property type="protein sequence ID" value="VDM00411.1"/>
    <property type="molecule type" value="Genomic_DNA"/>
</dbReference>
<dbReference type="AlphaFoldDB" id="A0A183TC27"/>
<proteinExistence type="predicted"/>
<evidence type="ECO:0000313" key="2">
    <source>
        <dbReference type="Proteomes" id="UP000275846"/>
    </source>
</evidence>
<keyword evidence="2" id="KW-1185">Reference proteome</keyword>
<reference evidence="1 2" key="2">
    <citation type="submission" date="2018-11" db="EMBL/GenBank/DDBJ databases">
        <authorList>
            <consortium name="Pathogen Informatics"/>
        </authorList>
    </citation>
    <scope>NUCLEOTIDE SEQUENCE [LARGE SCALE GENOMIC DNA]</scope>
    <source>
        <strain evidence="1 2">NST_G2</strain>
    </source>
</reference>
<reference evidence="3" key="1">
    <citation type="submission" date="2016-06" db="UniProtKB">
        <authorList>
            <consortium name="WormBaseParasite"/>
        </authorList>
    </citation>
    <scope>IDENTIFICATION</scope>
</reference>
<accession>A0A183TC27</accession>
<protein>
    <submittedName>
        <fullName evidence="3">MOSC domain-containing protein</fullName>
    </submittedName>
</protein>
<sequence>MPISIAAVRRLAGLKNEAQGTTIQAAGVSPLTLAAWNVRSLLDNPISNRQERRRVLVARELACYIVDIAALSQTRCSEQSQLEKVGAGITFFGSGRPKAELREAGVAFAIRNDIVRCLPCLPQSIDDRLMSVPPPDAAKGNLGTPPVEILAPLGQCYRPKAR</sequence>
<dbReference type="WBParaSite" id="SSLN_0001456301-mRNA-1">
    <property type="protein sequence ID" value="SSLN_0001456301-mRNA-1"/>
    <property type="gene ID" value="SSLN_0001456301"/>
</dbReference>
<dbReference type="Proteomes" id="UP000275846">
    <property type="component" value="Unassembled WGS sequence"/>
</dbReference>
<name>A0A183TC27_SCHSO</name>
<dbReference type="SUPFAM" id="SSF56219">
    <property type="entry name" value="DNase I-like"/>
    <property type="match status" value="1"/>
</dbReference>
<evidence type="ECO:0000313" key="3">
    <source>
        <dbReference type="WBParaSite" id="SSLN_0001456301-mRNA-1"/>
    </source>
</evidence>
<dbReference type="InterPro" id="IPR036691">
    <property type="entry name" value="Endo/exonu/phosph_ase_sf"/>
</dbReference>
<evidence type="ECO:0000313" key="1">
    <source>
        <dbReference type="EMBL" id="VDM00411.1"/>
    </source>
</evidence>
<gene>
    <name evidence="1" type="ORF">SSLN_LOCUS14025</name>
</gene>
<organism evidence="3">
    <name type="scientific">Schistocephalus solidus</name>
    <name type="common">Tapeworm</name>
    <dbReference type="NCBI Taxonomy" id="70667"/>
    <lineage>
        <taxon>Eukaryota</taxon>
        <taxon>Metazoa</taxon>
        <taxon>Spiralia</taxon>
        <taxon>Lophotrochozoa</taxon>
        <taxon>Platyhelminthes</taxon>
        <taxon>Cestoda</taxon>
        <taxon>Eucestoda</taxon>
        <taxon>Diphyllobothriidea</taxon>
        <taxon>Diphyllobothriidae</taxon>
        <taxon>Schistocephalus</taxon>
    </lineage>
</organism>